<dbReference type="Gene3D" id="4.10.60.10">
    <property type="entry name" value="Zinc finger, CCHC-type"/>
    <property type="match status" value="1"/>
</dbReference>
<dbReference type="SUPFAM" id="SSF57756">
    <property type="entry name" value="Retrovirus zinc finger-like domains"/>
    <property type="match status" value="1"/>
</dbReference>
<sequence>MSAKNVNLLIAGVPKLDGANYHDWKFNMQMILRRSGSWLVVNGTTSEPDEDDSAEYLTWHAHSEDGLTAIGLSVDQSQVAHIRDCTSGPAAWKALAAIYEQNDCATRISLKRELYTFVHDTSLPIHDYVTGITTVAGKLKAISVDIPDEDVTDILIYALVPEYNAVATSLMQSTDDTLSIASITGTLVDAEAKMSQNLSGPSVAAYAAKTCPSGSTTTPSSTSAPRPPPTCYCCGEVGHVAHSCPAPAFVSSPNSDNTLAVNRAWLPRSNDNEYLQLF</sequence>
<reference evidence="4 5" key="1">
    <citation type="submission" date="2019-02" db="EMBL/GenBank/DDBJ databases">
        <title>Genome sequencing of the rare red list fungi Phlebia centrifuga.</title>
        <authorList>
            <person name="Buettner E."/>
            <person name="Kellner H."/>
        </authorList>
    </citation>
    <scope>NUCLEOTIDE SEQUENCE [LARGE SCALE GENOMIC DNA]</scope>
    <source>
        <strain evidence="4 5">DSM 108282</strain>
    </source>
</reference>
<keyword evidence="1" id="KW-0507">mRNA processing</keyword>
<dbReference type="GO" id="GO:0008270">
    <property type="term" value="F:zinc ion binding"/>
    <property type="evidence" value="ECO:0007669"/>
    <property type="project" value="UniProtKB-KW"/>
</dbReference>
<evidence type="ECO:0000256" key="1">
    <source>
        <dbReference type="ARBA" id="ARBA00022664"/>
    </source>
</evidence>
<gene>
    <name evidence="4" type="ORF">EW026_g6665</name>
</gene>
<dbReference type="GO" id="GO:0003676">
    <property type="term" value="F:nucleic acid binding"/>
    <property type="evidence" value="ECO:0007669"/>
    <property type="project" value="InterPro"/>
</dbReference>
<keyword evidence="2" id="KW-0863">Zinc-finger</keyword>
<evidence type="ECO:0000259" key="3">
    <source>
        <dbReference type="PROSITE" id="PS50158"/>
    </source>
</evidence>
<dbReference type="GO" id="GO:0006397">
    <property type="term" value="P:mRNA processing"/>
    <property type="evidence" value="ECO:0007669"/>
    <property type="project" value="UniProtKB-KW"/>
</dbReference>
<dbReference type="PROSITE" id="PS50158">
    <property type="entry name" value="ZF_CCHC"/>
    <property type="match status" value="1"/>
</dbReference>
<feature type="domain" description="CCHC-type" evidence="3">
    <location>
        <begin position="231"/>
        <end position="245"/>
    </location>
</feature>
<dbReference type="InterPro" id="IPR036875">
    <property type="entry name" value="Znf_CCHC_sf"/>
</dbReference>
<keyword evidence="5" id="KW-1185">Reference proteome</keyword>
<protein>
    <recommendedName>
        <fullName evidence="3">CCHC-type domain-containing protein</fullName>
    </recommendedName>
</protein>
<dbReference type="PANTHER" id="PTHR47481">
    <property type="match status" value="1"/>
</dbReference>
<evidence type="ECO:0000313" key="5">
    <source>
        <dbReference type="Proteomes" id="UP000309038"/>
    </source>
</evidence>
<keyword evidence="2" id="KW-0862">Zinc</keyword>
<keyword evidence="2" id="KW-0479">Metal-binding</keyword>
<evidence type="ECO:0000313" key="4">
    <source>
        <dbReference type="EMBL" id="THG94887.1"/>
    </source>
</evidence>
<dbReference type="Proteomes" id="UP000309038">
    <property type="component" value="Unassembled WGS sequence"/>
</dbReference>
<evidence type="ECO:0000256" key="2">
    <source>
        <dbReference type="PROSITE-ProRule" id="PRU00047"/>
    </source>
</evidence>
<dbReference type="Pfam" id="PF14223">
    <property type="entry name" value="Retrotran_gag_2"/>
    <property type="match status" value="1"/>
</dbReference>
<name>A0A4S4KC12_9APHY</name>
<organism evidence="4 5">
    <name type="scientific">Hermanssonia centrifuga</name>
    <dbReference type="NCBI Taxonomy" id="98765"/>
    <lineage>
        <taxon>Eukaryota</taxon>
        <taxon>Fungi</taxon>
        <taxon>Dikarya</taxon>
        <taxon>Basidiomycota</taxon>
        <taxon>Agaricomycotina</taxon>
        <taxon>Agaricomycetes</taxon>
        <taxon>Polyporales</taxon>
        <taxon>Meruliaceae</taxon>
        <taxon>Hermanssonia</taxon>
    </lineage>
</organism>
<proteinExistence type="predicted"/>
<accession>A0A4S4KC12</accession>
<dbReference type="InterPro" id="IPR001878">
    <property type="entry name" value="Znf_CCHC"/>
</dbReference>
<dbReference type="PANTHER" id="PTHR47481:SF7">
    <property type="entry name" value="CCHC-TYPE DOMAIN-CONTAINING PROTEIN"/>
    <property type="match status" value="1"/>
</dbReference>
<dbReference type="EMBL" id="SGPJ01000383">
    <property type="protein sequence ID" value="THG94887.1"/>
    <property type="molecule type" value="Genomic_DNA"/>
</dbReference>
<dbReference type="AlphaFoldDB" id="A0A4S4KC12"/>
<comment type="caution">
    <text evidence="4">The sequence shown here is derived from an EMBL/GenBank/DDBJ whole genome shotgun (WGS) entry which is preliminary data.</text>
</comment>